<protein>
    <submittedName>
        <fullName evidence="1">Uncharacterized protein</fullName>
    </submittedName>
</protein>
<reference evidence="1 2" key="1">
    <citation type="journal article" date="2022" name="Hortic Res">
        <title>A haplotype resolved chromosomal level avocado genome allows analysis of novel avocado genes.</title>
        <authorList>
            <person name="Nath O."/>
            <person name="Fletcher S.J."/>
            <person name="Hayward A."/>
            <person name="Shaw L.M."/>
            <person name="Masouleh A.K."/>
            <person name="Furtado A."/>
            <person name="Henry R.J."/>
            <person name="Mitter N."/>
        </authorList>
    </citation>
    <scope>NUCLEOTIDE SEQUENCE [LARGE SCALE GENOMIC DNA]</scope>
    <source>
        <strain evidence="2">cv. Hass</strain>
    </source>
</reference>
<proteinExistence type="predicted"/>
<gene>
    <name evidence="1" type="ORF">MRB53_029504</name>
</gene>
<sequence length="85" mass="9606">MQPMHTFPSTLHYSHFEASPKSLDSIVSRPLSLSLDYNIRHSHGLLAGPIHLLPIASFQRRQVMSLGTQESKRVFLSRNTVIHSV</sequence>
<keyword evidence="2" id="KW-1185">Reference proteome</keyword>
<name>A0ACC2KII4_PERAE</name>
<evidence type="ECO:0000313" key="2">
    <source>
        <dbReference type="Proteomes" id="UP001234297"/>
    </source>
</evidence>
<evidence type="ECO:0000313" key="1">
    <source>
        <dbReference type="EMBL" id="KAJ8620975.1"/>
    </source>
</evidence>
<comment type="caution">
    <text evidence="1">The sequence shown here is derived from an EMBL/GenBank/DDBJ whole genome shotgun (WGS) entry which is preliminary data.</text>
</comment>
<accession>A0ACC2KII4</accession>
<dbReference type="Proteomes" id="UP001234297">
    <property type="component" value="Chromosome 9"/>
</dbReference>
<organism evidence="1 2">
    <name type="scientific">Persea americana</name>
    <name type="common">Avocado</name>
    <dbReference type="NCBI Taxonomy" id="3435"/>
    <lineage>
        <taxon>Eukaryota</taxon>
        <taxon>Viridiplantae</taxon>
        <taxon>Streptophyta</taxon>
        <taxon>Embryophyta</taxon>
        <taxon>Tracheophyta</taxon>
        <taxon>Spermatophyta</taxon>
        <taxon>Magnoliopsida</taxon>
        <taxon>Magnoliidae</taxon>
        <taxon>Laurales</taxon>
        <taxon>Lauraceae</taxon>
        <taxon>Persea</taxon>
    </lineage>
</organism>
<dbReference type="EMBL" id="CM056817">
    <property type="protein sequence ID" value="KAJ8620975.1"/>
    <property type="molecule type" value="Genomic_DNA"/>
</dbReference>